<evidence type="ECO:0008006" key="3">
    <source>
        <dbReference type="Google" id="ProtNLM"/>
    </source>
</evidence>
<dbReference type="Proteomes" id="UP000299102">
    <property type="component" value="Unassembled WGS sequence"/>
</dbReference>
<dbReference type="OrthoDB" id="425619at2759"/>
<dbReference type="InterPro" id="IPR036397">
    <property type="entry name" value="RNaseH_sf"/>
</dbReference>
<comment type="caution">
    <text evidence="1">The sequence shown here is derived from an EMBL/GenBank/DDBJ whole genome shotgun (WGS) entry which is preliminary data.</text>
</comment>
<reference evidence="1 2" key="1">
    <citation type="journal article" date="2019" name="Commun. Biol.">
        <title>The bagworm genome reveals a unique fibroin gene that provides high tensile strength.</title>
        <authorList>
            <person name="Kono N."/>
            <person name="Nakamura H."/>
            <person name="Ohtoshi R."/>
            <person name="Tomita M."/>
            <person name="Numata K."/>
            <person name="Arakawa K."/>
        </authorList>
    </citation>
    <scope>NUCLEOTIDE SEQUENCE [LARGE SCALE GENOMIC DNA]</scope>
</reference>
<gene>
    <name evidence="1" type="ORF">EVAR_38036_1</name>
</gene>
<name>A0A4C1W9T4_EUMVA</name>
<dbReference type="SUPFAM" id="SSF53098">
    <property type="entry name" value="Ribonuclease H-like"/>
    <property type="match status" value="1"/>
</dbReference>
<dbReference type="AlphaFoldDB" id="A0A4C1W9T4"/>
<dbReference type="EMBL" id="BGZK01000499">
    <property type="protein sequence ID" value="GBP47272.1"/>
    <property type="molecule type" value="Genomic_DNA"/>
</dbReference>
<dbReference type="PANTHER" id="PTHR37984:SF15">
    <property type="entry name" value="INTEGRASE CATALYTIC DOMAIN-CONTAINING PROTEIN"/>
    <property type="match status" value="1"/>
</dbReference>
<protein>
    <recommendedName>
        <fullName evidence="3">Integrase catalytic domain-containing protein</fullName>
    </recommendedName>
</protein>
<organism evidence="1 2">
    <name type="scientific">Eumeta variegata</name>
    <name type="common">Bagworm moth</name>
    <name type="synonym">Eumeta japonica</name>
    <dbReference type="NCBI Taxonomy" id="151549"/>
    <lineage>
        <taxon>Eukaryota</taxon>
        <taxon>Metazoa</taxon>
        <taxon>Ecdysozoa</taxon>
        <taxon>Arthropoda</taxon>
        <taxon>Hexapoda</taxon>
        <taxon>Insecta</taxon>
        <taxon>Pterygota</taxon>
        <taxon>Neoptera</taxon>
        <taxon>Endopterygota</taxon>
        <taxon>Lepidoptera</taxon>
        <taxon>Glossata</taxon>
        <taxon>Ditrysia</taxon>
        <taxon>Tineoidea</taxon>
        <taxon>Psychidae</taxon>
        <taxon>Oiketicinae</taxon>
        <taxon>Eumeta</taxon>
    </lineage>
</organism>
<dbReference type="PANTHER" id="PTHR37984">
    <property type="entry name" value="PROTEIN CBG26694"/>
    <property type="match status" value="1"/>
</dbReference>
<dbReference type="GO" id="GO:0003676">
    <property type="term" value="F:nucleic acid binding"/>
    <property type="evidence" value="ECO:0007669"/>
    <property type="project" value="InterPro"/>
</dbReference>
<evidence type="ECO:0000313" key="1">
    <source>
        <dbReference type="EMBL" id="GBP47272.1"/>
    </source>
</evidence>
<keyword evidence="2" id="KW-1185">Reference proteome</keyword>
<sequence>MQKAMFILGVKQNLIPLDHPEANSMERKNRDLKTQLVMLVEEHHNRWPEVLPFIRFAMNTALTKATLKTPSYLTFGRELRSSITAQSDLRSVIEVENYRLQITSYLLKLVETLQSSKKSTERQQDLRKYLKDETLWDDSLIVGDLVLMKTHVLSGSAKGVNRKFVPVMVLILSAKSEAMAEAAAEEGDAALAEGRVNKNGIARIDVIADGRWEKKNWVCVHKYALEKLYFFGIIKNEPKLDGVASFNYGVLMATFQLHHQTLITIEYQSTRQDESNEPKLDGRLYRIHGLCVSDRAQAQAAHGTFPERGPGTNSLPYMKTFQGKVLVKRKALQEKLEEERKKGKIVFLKYGKLVVTENEFTKEKRKQETLSSPHSLDLQLKKTAKLYALQGQ</sequence>
<accession>A0A4C1W9T4</accession>
<dbReference type="InterPro" id="IPR050951">
    <property type="entry name" value="Retrovirus_Pol_polyprotein"/>
</dbReference>
<dbReference type="InterPro" id="IPR012337">
    <property type="entry name" value="RNaseH-like_sf"/>
</dbReference>
<dbReference type="Gene3D" id="3.30.420.10">
    <property type="entry name" value="Ribonuclease H-like superfamily/Ribonuclease H"/>
    <property type="match status" value="1"/>
</dbReference>
<proteinExistence type="predicted"/>
<evidence type="ECO:0000313" key="2">
    <source>
        <dbReference type="Proteomes" id="UP000299102"/>
    </source>
</evidence>